<keyword evidence="1" id="KW-0479">Metal-binding</keyword>
<protein>
    <recommendedName>
        <fullName evidence="2">SWIM-type domain-containing protein</fullName>
    </recommendedName>
</protein>
<dbReference type="InterPro" id="IPR007527">
    <property type="entry name" value="Znf_SWIM"/>
</dbReference>
<comment type="caution">
    <text evidence="3">The sequence shown here is derived from an EMBL/GenBank/DDBJ whole genome shotgun (WGS) entry which is preliminary data.</text>
</comment>
<reference evidence="4" key="1">
    <citation type="journal article" date="2017" name="bioRxiv">
        <title>Comparative analysis of the genomes of Stylophora pistillata and Acropora digitifera provides evidence for extensive differences between species of corals.</title>
        <authorList>
            <person name="Voolstra C.R."/>
            <person name="Li Y."/>
            <person name="Liew Y.J."/>
            <person name="Baumgarten S."/>
            <person name="Zoccola D."/>
            <person name="Flot J.-F."/>
            <person name="Tambutte S."/>
            <person name="Allemand D."/>
            <person name="Aranda M."/>
        </authorList>
    </citation>
    <scope>NUCLEOTIDE SEQUENCE [LARGE SCALE GENOMIC DNA]</scope>
</reference>
<proteinExistence type="predicted"/>
<name>A0A2B4RCS2_STYPI</name>
<organism evidence="3 4">
    <name type="scientific">Stylophora pistillata</name>
    <name type="common">Smooth cauliflower coral</name>
    <dbReference type="NCBI Taxonomy" id="50429"/>
    <lineage>
        <taxon>Eukaryota</taxon>
        <taxon>Metazoa</taxon>
        <taxon>Cnidaria</taxon>
        <taxon>Anthozoa</taxon>
        <taxon>Hexacorallia</taxon>
        <taxon>Scleractinia</taxon>
        <taxon>Astrocoeniina</taxon>
        <taxon>Pocilloporidae</taxon>
        <taxon>Stylophora</taxon>
    </lineage>
</organism>
<keyword evidence="4" id="KW-1185">Reference proteome</keyword>
<evidence type="ECO:0000313" key="3">
    <source>
        <dbReference type="EMBL" id="PFX16154.1"/>
    </source>
</evidence>
<dbReference type="AlphaFoldDB" id="A0A2B4RCS2"/>
<keyword evidence="1" id="KW-0863">Zinc-finger</keyword>
<evidence type="ECO:0000256" key="1">
    <source>
        <dbReference type="PROSITE-ProRule" id="PRU00325"/>
    </source>
</evidence>
<sequence length="192" mass="22389">MLTRFFLFSRAENHFKSNHVHSFIYSRGVIKDDVQASMKNKDDKVTIYLDENLEIKNTECECPRGEFKCIHAAAMFICGIHNLSRTDVECQWKGKRKAESVQSASQMFPAPPKKKDYSPLVYDLSREDRMWLYSELKRYGKLTGTCWILSPERQPATPLSIKTIEDIIYSEGFLTESMKEKQLEYLIENARV</sequence>
<dbReference type="Proteomes" id="UP000225706">
    <property type="component" value="Unassembled WGS sequence"/>
</dbReference>
<dbReference type="EMBL" id="LSMT01000570">
    <property type="protein sequence ID" value="PFX16154.1"/>
    <property type="molecule type" value="Genomic_DNA"/>
</dbReference>
<accession>A0A2B4RCS2</accession>
<evidence type="ECO:0000259" key="2">
    <source>
        <dbReference type="PROSITE" id="PS50966"/>
    </source>
</evidence>
<keyword evidence="1" id="KW-0862">Zinc</keyword>
<dbReference type="GO" id="GO:0008270">
    <property type="term" value="F:zinc ion binding"/>
    <property type="evidence" value="ECO:0007669"/>
    <property type="project" value="UniProtKB-KW"/>
</dbReference>
<evidence type="ECO:0000313" key="4">
    <source>
        <dbReference type="Proteomes" id="UP000225706"/>
    </source>
</evidence>
<dbReference type="PROSITE" id="PS50966">
    <property type="entry name" value="ZF_SWIM"/>
    <property type="match status" value="1"/>
</dbReference>
<gene>
    <name evidence="3" type="ORF">AWC38_SpisGene19582</name>
</gene>
<feature type="domain" description="SWIM-type" evidence="2">
    <location>
        <begin position="45"/>
        <end position="80"/>
    </location>
</feature>
<dbReference type="Pfam" id="PF04434">
    <property type="entry name" value="SWIM"/>
    <property type="match status" value="1"/>
</dbReference>
<dbReference type="OrthoDB" id="6108535at2759"/>